<accession>A0A831PIL1</accession>
<dbReference type="AlphaFoldDB" id="A0A831PIL1"/>
<name>A0A831PIL1_9BACT</name>
<gene>
    <name evidence="1" type="ORF">ENN90_04110</name>
</gene>
<reference evidence="1" key="1">
    <citation type="journal article" date="2020" name="mSystems">
        <title>Genome- and Community-Level Interaction Insights into Carbon Utilization and Element Cycling Functions of Hydrothermarchaeota in Hydrothermal Sediment.</title>
        <authorList>
            <person name="Zhou Z."/>
            <person name="Liu Y."/>
            <person name="Xu W."/>
            <person name="Pan J."/>
            <person name="Luo Z.H."/>
            <person name="Li M."/>
        </authorList>
    </citation>
    <scope>NUCLEOTIDE SEQUENCE [LARGE SCALE GENOMIC DNA]</scope>
    <source>
        <strain evidence="1">SpSt-1217</strain>
    </source>
</reference>
<organism evidence="1">
    <name type="scientific">Mariniphaga anaerophila</name>
    <dbReference type="NCBI Taxonomy" id="1484053"/>
    <lineage>
        <taxon>Bacteria</taxon>
        <taxon>Pseudomonadati</taxon>
        <taxon>Bacteroidota</taxon>
        <taxon>Bacteroidia</taxon>
        <taxon>Marinilabiliales</taxon>
        <taxon>Prolixibacteraceae</taxon>
        <taxon>Mariniphaga</taxon>
    </lineage>
</organism>
<dbReference type="InterPro" id="IPR036105">
    <property type="entry name" value="DiNase_FeMo-co_biosyn_sf"/>
</dbReference>
<evidence type="ECO:0008006" key="2">
    <source>
        <dbReference type="Google" id="ProtNLM"/>
    </source>
</evidence>
<sequence length="116" mass="13269">MKRVAIPVTNGQLSEYFEQCDYYEIFHIGSENTQIEKMENPHGGDITKLPEWVAGIGITDIITYKIDKHIINLFTSYRINLFVGIPVNSPHNLIKDYMNGKLISDQKIINEIISAE</sequence>
<proteinExistence type="predicted"/>
<comment type="caution">
    <text evidence="1">The sequence shown here is derived from an EMBL/GenBank/DDBJ whole genome shotgun (WGS) entry which is preliminary data.</text>
</comment>
<dbReference type="Proteomes" id="UP000886047">
    <property type="component" value="Unassembled WGS sequence"/>
</dbReference>
<dbReference type="Gene3D" id="3.30.420.130">
    <property type="entry name" value="Dinitrogenase iron-molybdenum cofactor biosynthesis domain"/>
    <property type="match status" value="1"/>
</dbReference>
<dbReference type="EMBL" id="DSDK01000228">
    <property type="protein sequence ID" value="HDR50794.1"/>
    <property type="molecule type" value="Genomic_DNA"/>
</dbReference>
<protein>
    <recommendedName>
        <fullName evidence="2">Dinitrogenase iron-molybdenum cofactor</fullName>
    </recommendedName>
</protein>
<dbReference type="SUPFAM" id="SSF53146">
    <property type="entry name" value="Nitrogenase accessory factor-like"/>
    <property type="match status" value="1"/>
</dbReference>
<evidence type="ECO:0000313" key="1">
    <source>
        <dbReference type="EMBL" id="HDR50794.1"/>
    </source>
</evidence>